<dbReference type="Proteomes" id="UP000805193">
    <property type="component" value="Unassembled WGS sequence"/>
</dbReference>
<sequence length="133" mass="14970">MADGGSQSVARGGSNKKLRFLVTDDIWLLREVVSKNPYEDSARWGPITDALNRASGTEEQYSEKEVLLQEVADLVRSFPPAKKTKQTQNAAKATATMRRDGAAETWAAAEEMSSRVQNLKRVCWNHEIRQRFD</sequence>
<comment type="caution">
    <text evidence="1">The sequence shown here is derived from an EMBL/GenBank/DDBJ whole genome shotgun (WGS) entry which is preliminary data.</text>
</comment>
<evidence type="ECO:0000313" key="2">
    <source>
        <dbReference type="Proteomes" id="UP000805193"/>
    </source>
</evidence>
<name>A0AC60R0X5_IXOPE</name>
<organism evidence="1 2">
    <name type="scientific">Ixodes persulcatus</name>
    <name type="common">Taiga tick</name>
    <dbReference type="NCBI Taxonomy" id="34615"/>
    <lineage>
        <taxon>Eukaryota</taxon>
        <taxon>Metazoa</taxon>
        <taxon>Ecdysozoa</taxon>
        <taxon>Arthropoda</taxon>
        <taxon>Chelicerata</taxon>
        <taxon>Arachnida</taxon>
        <taxon>Acari</taxon>
        <taxon>Parasitiformes</taxon>
        <taxon>Ixodida</taxon>
        <taxon>Ixodoidea</taxon>
        <taxon>Ixodidae</taxon>
        <taxon>Ixodinae</taxon>
        <taxon>Ixodes</taxon>
    </lineage>
</organism>
<reference evidence="1 2" key="1">
    <citation type="journal article" date="2020" name="Cell">
        <title>Large-Scale Comparative Analyses of Tick Genomes Elucidate Their Genetic Diversity and Vector Capacities.</title>
        <authorList>
            <consortium name="Tick Genome and Microbiome Consortium (TIGMIC)"/>
            <person name="Jia N."/>
            <person name="Wang J."/>
            <person name="Shi W."/>
            <person name="Du L."/>
            <person name="Sun Y."/>
            <person name="Zhan W."/>
            <person name="Jiang J.F."/>
            <person name="Wang Q."/>
            <person name="Zhang B."/>
            <person name="Ji P."/>
            <person name="Bell-Sakyi L."/>
            <person name="Cui X.M."/>
            <person name="Yuan T.T."/>
            <person name="Jiang B.G."/>
            <person name="Yang W.F."/>
            <person name="Lam T.T."/>
            <person name="Chang Q.C."/>
            <person name="Ding S.J."/>
            <person name="Wang X.J."/>
            <person name="Zhu J.G."/>
            <person name="Ruan X.D."/>
            <person name="Zhao L."/>
            <person name="Wei J.T."/>
            <person name="Ye R.Z."/>
            <person name="Que T.C."/>
            <person name="Du C.H."/>
            <person name="Zhou Y.H."/>
            <person name="Cheng J.X."/>
            <person name="Dai P.F."/>
            <person name="Guo W.B."/>
            <person name="Han X.H."/>
            <person name="Huang E.J."/>
            <person name="Li L.F."/>
            <person name="Wei W."/>
            <person name="Gao Y.C."/>
            <person name="Liu J.Z."/>
            <person name="Shao H.Z."/>
            <person name="Wang X."/>
            <person name="Wang C.C."/>
            <person name="Yang T.C."/>
            <person name="Huo Q.B."/>
            <person name="Li W."/>
            <person name="Chen H.Y."/>
            <person name="Chen S.E."/>
            <person name="Zhou L.G."/>
            <person name="Ni X.B."/>
            <person name="Tian J.H."/>
            <person name="Sheng Y."/>
            <person name="Liu T."/>
            <person name="Pan Y.S."/>
            <person name="Xia L.Y."/>
            <person name="Li J."/>
            <person name="Zhao F."/>
            <person name="Cao W.C."/>
        </authorList>
    </citation>
    <scope>NUCLEOTIDE SEQUENCE [LARGE SCALE GENOMIC DNA]</scope>
    <source>
        <strain evidence="1">Iper-2018</strain>
    </source>
</reference>
<keyword evidence="2" id="KW-1185">Reference proteome</keyword>
<protein>
    <submittedName>
        <fullName evidence="1">Uncharacterized protein</fullName>
    </submittedName>
</protein>
<proteinExistence type="predicted"/>
<evidence type="ECO:0000313" key="1">
    <source>
        <dbReference type="EMBL" id="KAG0445580.1"/>
    </source>
</evidence>
<gene>
    <name evidence="1" type="ORF">HPB47_013694</name>
</gene>
<accession>A0AC60R0X5</accession>
<dbReference type="EMBL" id="JABSTQ010000189">
    <property type="protein sequence ID" value="KAG0445580.1"/>
    <property type="molecule type" value="Genomic_DNA"/>
</dbReference>